<dbReference type="AlphaFoldDB" id="A0A127Z7C5"/>
<feature type="compositionally biased region" description="Basic and acidic residues" evidence="1">
    <location>
        <begin position="532"/>
        <end position="542"/>
    </location>
</feature>
<feature type="compositionally biased region" description="Polar residues" evidence="1">
    <location>
        <begin position="460"/>
        <end position="469"/>
    </location>
</feature>
<name>A0A127Z7C5_9BASI</name>
<dbReference type="EMBL" id="LK056665">
    <property type="protein sequence ID" value="CDS82043.1"/>
    <property type="molecule type" value="Genomic_DNA"/>
</dbReference>
<gene>
    <name evidence="2" type="ORF">SPSC_02863</name>
</gene>
<feature type="region of interest" description="Disordered" evidence="1">
    <location>
        <begin position="561"/>
        <end position="604"/>
    </location>
</feature>
<feature type="compositionally biased region" description="Low complexity" evidence="1">
    <location>
        <begin position="575"/>
        <end position="597"/>
    </location>
</feature>
<protein>
    <submittedName>
        <fullName evidence="2">Uncharacterized protein</fullName>
    </submittedName>
</protein>
<accession>A0A127Z7C5</accession>
<feature type="compositionally biased region" description="Basic and acidic residues" evidence="1">
    <location>
        <begin position="286"/>
        <end position="299"/>
    </location>
</feature>
<feature type="region of interest" description="Disordered" evidence="1">
    <location>
        <begin position="266"/>
        <end position="437"/>
    </location>
</feature>
<evidence type="ECO:0000313" key="2">
    <source>
        <dbReference type="EMBL" id="CDS82043.1"/>
    </source>
</evidence>
<feature type="compositionally biased region" description="Basic and acidic residues" evidence="1">
    <location>
        <begin position="470"/>
        <end position="485"/>
    </location>
</feature>
<sequence>MNDETDTVTLVIDTSRQRPLLPLNTPRKLSATDLKTPDTSSTNTTVLWSTSASATTPTTALTSVSDHFLSRPPDTASTTTNSEWLISKIDEYLADLHSTLPTKPSKPRRSLELDLDPLKLLSVEQALPSSPEAIRTSLLGIPPLLLGGGKSCPTSMPSSPIDFDDDLCSPLFYRCFSKPGGGVVHEDAAPFPYSPCQESVCLEPFGGGLFSRLSGGDGWRRPSLIDVCGDKEAQAQLVAHEMKREVTGVGSLPSIRLEIATEVDKNAENEVHSSPESAASSVCSSPEREQLHWSRDEKGGSPSTISDSPVSIHVAASKSLDVPSDTNQPYGDTHLFSPATPDPKAASLHVPTRPLHPPTIPPRRGLSRSASAGNLTRMATQQSSPNPLTSNGTSSSRLSREEHSTAPTRSNTEPSKLTVVTPSPKKPVEASPTSTQIVTGVRKMNKLKKLLGEEVGSHIATGTFSTSSRRSLEDAHTPPRDRDAKPLPCLPQLPPLHRSSTTSTFSTRHTSAKVVLGSHKPRDKKCVATARDAGRPSTARDRCNCASCSAVSKQALKQALTGMSLKLPPPPPRPARAGLSRPSTSGSVRGRGSVREGSFLDIDD</sequence>
<reference evidence="2" key="1">
    <citation type="submission" date="2014-06" db="EMBL/GenBank/DDBJ databases">
        <authorList>
            <person name="Ju J."/>
            <person name="Zhang J."/>
        </authorList>
    </citation>
    <scope>NUCLEOTIDE SEQUENCE</scope>
    <source>
        <strain evidence="2">SscI8</strain>
    </source>
</reference>
<organism evidence="2">
    <name type="scientific">Sporisorium scitamineum</name>
    <dbReference type="NCBI Taxonomy" id="49012"/>
    <lineage>
        <taxon>Eukaryota</taxon>
        <taxon>Fungi</taxon>
        <taxon>Dikarya</taxon>
        <taxon>Basidiomycota</taxon>
        <taxon>Ustilaginomycotina</taxon>
        <taxon>Ustilaginomycetes</taxon>
        <taxon>Ustilaginales</taxon>
        <taxon>Ustilaginaceae</taxon>
        <taxon>Sporisorium</taxon>
    </lineage>
</organism>
<feature type="compositionally biased region" description="Polar residues" evidence="1">
    <location>
        <begin position="368"/>
        <end position="397"/>
    </location>
</feature>
<feature type="region of interest" description="Disordered" evidence="1">
    <location>
        <begin position="456"/>
        <end position="542"/>
    </location>
</feature>
<feature type="compositionally biased region" description="Polar residues" evidence="1">
    <location>
        <begin position="405"/>
        <end position="421"/>
    </location>
</feature>
<dbReference type="OrthoDB" id="2554129at2759"/>
<feature type="compositionally biased region" description="Low complexity" evidence="1">
    <location>
        <begin position="274"/>
        <end position="285"/>
    </location>
</feature>
<feature type="compositionally biased region" description="Low complexity" evidence="1">
    <location>
        <begin position="495"/>
        <end position="509"/>
    </location>
</feature>
<evidence type="ECO:0000256" key="1">
    <source>
        <dbReference type="SAM" id="MobiDB-lite"/>
    </source>
</evidence>
<proteinExistence type="predicted"/>